<feature type="transmembrane region" description="Helical" evidence="4">
    <location>
        <begin position="1010"/>
        <end position="1031"/>
    </location>
</feature>
<dbReference type="InterPro" id="IPR041286">
    <property type="entry name" value="MBG_2"/>
</dbReference>
<gene>
    <name evidence="7" type="ORF">GRAN_2479</name>
</gene>
<dbReference type="Gene3D" id="2.130.10.130">
    <property type="entry name" value="Integrin alpha, N-terminal"/>
    <property type="match status" value="2"/>
</dbReference>
<dbReference type="Pfam" id="PF13517">
    <property type="entry name" value="FG-GAP_3"/>
    <property type="match status" value="4"/>
</dbReference>
<keyword evidence="2" id="KW-0677">Repeat</keyword>
<dbReference type="AlphaFoldDB" id="A0A4Q0SYW8"/>
<comment type="caution">
    <text evidence="7">The sequence shown here is derived from an EMBL/GenBank/DDBJ whole genome shotgun (WGS) entry which is preliminary data.</text>
</comment>
<dbReference type="EMBL" id="RDSM01000002">
    <property type="protein sequence ID" value="RXH55622.1"/>
    <property type="molecule type" value="Genomic_DNA"/>
</dbReference>
<reference evidence="7 8" key="1">
    <citation type="submission" date="2018-11" db="EMBL/GenBank/DDBJ databases">
        <authorList>
            <person name="Mardanov A.V."/>
            <person name="Ravin N.V."/>
            <person name="Dedysh S.N."/>
        </authorList>
    </citation>
    <scope>NUCLEOTIDE SEQUENCE [LARGE SCALE GENOMIC DNA]</scope>
    <source>
        <strain evidence="7 8">AF10</strain>
    </source>
</reference>
<dbReference type="Pfam" id="PF18676">
    <property type="entry name" value="MBG_2"/>
    <property type="match status" value="1"/>
</dbReference>
<dbReference type="InterPro" id="IPR013783">
    <property type="entry name" value="Ig-like_fold"/>
</dbReference>
<dbReference type="InterPro" id="IPR032109">
    <property type="entry name" value="Big_3_5"/>
</dbReference>
<name>A0A4Q0SYW8_9BACT</name>
<sequence>MVDVFRYVSRVIPSLSVPPAAQLEFSIKLHWTTSLLCSITAFLSIVAGVPMFAATATSTTLSVSSSGASASSVTQGTVVTLTATVSSSGTAVTSGSIVFCDVSLNAGCSGLAALTESQLTSQGTASFAFRPGSGSHSLKAIFTGTTTSSGSVSAVSSLAVTGKYGSVTTLASVPESVTGVYDLTASVSGYGPLSLAGPTGTVNLIDSSNAAVQLAPIPLSGGMVTRALAFGESTALPVAGVGSVTKSGDFNGDGKPDVAVDNGSNNTVQIFLGAGDGSFQAGASFSLGGTLAAVADLNNDGKLDLIMIGAGNVSVLLGNGDGTFQAQTATFATGDGPKGLAAGDFTGDGNLDLIVAVTNGLALLQGNGDGTFQPAQTTALTGLDRGLSTVPLTPEAVSVGDFNGDGKLDVASANYGTAQSTSQGDSVSVLLGNGDGTFQTPLEYTTQQASGSVAIGDFNGDGKPDLTVTSIATSNGSESQSTVYVLIGNGNGTFQQPVAYALPADAFPNSVQIADFDGDGKADLMVSSFLGGDPPDAAGHEDLFLVLLGNGDGTFQPQRGYFPATTQFGASNNLTVADFNGDGRPDVIPLEVATTGSVGATVLLNLGATTTVTVPAVAIPGGETQVIQATYSGDTIYSTSTSGAITLDGIAPASLTWATPAAITYGTPLSTTQLNASSVVAGTFVYTPAVGTVLGAGSQTLSVTFTPANTTDYAPATQTVKLSVTQAPLNATVTNAARVYGAANPTFAGALTGAVNGDVLTETFTTTASGTSIVGAYPIVPAVSGAAAANYAVSASNGTLTISQAGSTTSFALSNQNQVLTATVTSVTAGTPSGKVSFFGGQTLIGTSTLAGGVATYTLSTTPSASTSITAQYQGDADFTESYSPATSILSLASASTALTLTSGTSVTDTLTLAPAPGYQGTVQFACSGLPQNATCGFSPSTIAFSGTNSPSDVVLTIKSGTGTSAGLREFEPLSPGNHPFLPAAIFGVPGCLAAVAGMKRKGKFPRGGLLFLVFALGGFACMTACSSGSATPPTTTSTTTPAGTSSVQITVTGTGNLTQTVNLSLTVK</sequence>
<feature type="domain" description="MBG" evidence="6">
    <location>
        <begin position="729"/>
        <end position="801"/>
    </location>
</feature>
<feature type="transmembrane region" description="Helical" evidence="4">
    <location>
        <begin position="981"/>
        <end position="998"/>
    </location>
</feature>
<keyword evidence="4" id="KW-0812">Transmembrane</keyword>
<dbReference type="Gene3D" id="3.30.160.710">
    <property type="match status" value="1"/>
</dbReference>
<keyword evidence="4" id="KW-0472">Membrane</keyword>
<keyword evidence="4" id="KW-1133">Transmembrane helix</keyword>
<accession>A0A4Q0SYW8</accession>
<dbReference type="InterPro" id="IPR013517">
    <property type="entry name" value="FG-GAP"/>
</dbReference>
<dbReference type="PANTHER" id="PTHR46580:SF4">
    <property type="entry name" value="ATP_GTP-BINDING PROTEIN"/>
    <property type="match status" value="1"/>
</dbReference>
<dbReference type="SUPFAM" id="SSF69318">
    <property type="entry name" value="Integrin alpha N-terminal domain"/>
    <property type="match status" value="1"/>
</dbReference>
<organism evidence="7 8">
    <name type="scientific">Granulicella sibirica</name>
    <dbReference type="NCBI Taxonomy" id="2479048"/>
    <lineage>
        <taxon>Bacteria</taxon>
        <taxon>Pseudomonadati</taxon>
        <taxon>Acidobacteriota</taxon>
        <taxon>Terriglobia</taxon>
        <taxon>Terriglobales</taxon>
        <taxon>Acidobacteriaceae</taxon>
        <taxon>Granulicella</taxon>
    </lineage>
</organism>
<evidence type="ECO:0000313" key="7">
    <source>
        <dbReference type="EMBL" id="RXH55622.1"/>
    </source>
</evidence>
<dbReference type="Gene3D" id="2.60.40.10">
    <property type="entry name" value="Immunoglobulins"/>
    <property type="match status" value="2"/>
</dbReference>
<dbReference type="PANTHER" id="PTHR46580">
    <property type="entry name" value="SENSOR KINASE-RELATED"/>
    <property type="match status" value="1"/>
</dbReference>
<dbReference type="Pfam" id="PF16640">
    <property type="entry name" value="Big_3_5"/>
    <property type="match status" value="1"/>
</dbReference>
<dbReference type="PROSITE" id="PS51470">
    <property type="entry name" value="FG_GAP"/>
    <property type="match status" value="1"/>
</dbReference>
<dbReference type="SMART" id="SM00191">
    <property type="entry name" value="Int_alpha"/>
    <property type="match status" value="4"/>
</dbReference>
<dbReference type="InterPro" id="IPR028994">
    <property type="entry name" value="Integrin_alpha_N"/>
</dbReference>
<dbReference type="Gene3D" id="2.30.30.100">
    <property type="match status" value="2"/>
</dbReference>
<reference evidence="8" key="2">
    <citation type="submission" date="2019-02" db="EMBL/GenBank/DDBJ databases">
        <title>Granulicella sibirica sp. nov., a psychrotolerant acidobacterium isolated from an organic soil layer in forested tundra, West Siberia.</title>
        <authorList>
            <person name="Oshkin I.Y."/>
            <person name="Kulichevskaya I.S."/>
            <person name="Rijpstra W.I.C."/>
            <person name="Sinninghe Damste J.S."/>
            <person name="Rakitin A.L."/>
            <person name="Ravin N.V."/>
            <person name="Dedysh S.N."/>
        </authorList>
    </citation>
    <scope>NUCLEOTIDE SEQUENCE [LARGE SCALE GENOMIC DNA]</scope>
    <source>
        <strain evidence="8">AF10</strain>
    </source>
</reference>
<dbReference type="Proteomes" id="UP000289437">
    <property type="component" value="Unassembled WGS sequence"/>
</dbReference>
<proteinExistence type="predicted"/>
<feature type="domain" description="Bacterial Ig-like" evidence="5">
    <location>
        <begin position="808"/>
        <end position="888"/>
    </location>
</feature>
<evidence type="ECO:0000259" key="5">
    <source>
        <dbReference type="Pfam" id="PF16640"/>
    </source>
</evidence>
<evidence type="ECO:0000259" key="6">
    <source>
        <dbReference type="Pfam" id="PF18676"/>
    </source>
</evidence>
<evidence type="ECO:0000256" key="1">
    <source>
        <dbReference type="ARBA" id="ARBA00022729"/>
    </source>
</evidence>
<evidence type="ECO:0000256" key="4">
    <source>
        <dbReference type="SAM" id="Phobius"/>
    </source>
</evidence>
<keyword evidence="1" id="KW-0732">Signal</keyword>
<feature type="transmembrane region" description="Helical" evidence="4">
    <location>
        <begin position="35"/>
        <end position="56"/>
    </location>
</feature>
<evidence type="ECO:0000313" key="8">
    <source>
        <dbReference type="Proteomes" id="UP000289437"/>
    </source>
</evidence>
<keyword evidence="3" id="KW-0325">Glycoprotein</keyword>
<protein>
    <submittedName>
        <fullName evidence="7">EF hand domain/PKD domain protein</fullName>
    </submittedName>
</protein>
<evidence type="ECO:0000256" key="2">
    <source>
        <dbReference type="ARBA" id="ARBA00022737"/>
    </source>
</evidence>
<dbReference type="InterPro" id="IPR013519">
    <property type="entry name" value="Int_alpha_beta-p"/>
</dbReference>
<evidence type="ECO:0000256" key="3">
    <source>
        <dbReference type="ARBA" id="ARBA00023180"/>
    </source>
</evidence>
<keyword evidence="8" id="KW-1185">Reference proteome</keyword>